<sequence>MTVALNTLSARSAVAQAAAPQWLKDWQQQGQDDFAALAWPTRKTEAWKYTPLKALLDVTWQKSTESTDEPGIRFENWNDIRIDLVNGQLQDLPTLPAGVSLRRLSDCSADEGLAFLARIDAERNGFVFDSLNQALLDQAYWLSVDAGVKVSAPIHLNYISQGVDAISNIQVLVDLGKESHLTLVETFSHGPSGRCFVNPNTALFVAELAQLTHYHLLLETGDIRHIGRVTATLEAYAALNAFHMAVGGQIKRKDIVVRHRGEGARLTLNGVYLPKGNELIDYHTVLEHEVPHCQSTETFRGILADKGHAVFNGRIHIHKLAQKSVAELQNRNLLLSDTAEINTKPELEIYADDVRCAHGATIAQLDKNLLFYFQARGITKEDAEMMLSFGFINELLDALDDEPVRLLLRPLLEALFATKVAALSGAAL</sequence>
<dbReference type="AlphaFoldDB" id="A0A2K8KTJ1"/>
<dbReference type="Proteomes" id="UP000229757">
    <property type="component" value="Chromosome"/>
</dbReference>
<proteinExistence type="predicted"/>
<dbReference type="InterPro" id="IPR011542">
    <property type="entry name" value="SUF_FeS_clus_asmbl_SufD"/>
</dbReference>
<dbReference type="PANTHER" id="PTHR43575:SF1">
    <property type="entry name" value="PROTEIN ABCI7, CHLOROPLASTIC"/>
    <property type="match status" value="1"/>
</dbReference>
<accession>A0A2K8KTJ1</accession>
<dbReference type="NCBIfam" id="TIGR01981">
    <property type="entry name" value="sufD"/>
    <property type="match status" value="1"/>
</dbReference>
<dbReference type="OrthoDB" id="9768262at2"/>
<dbReference type="RefSeq" id="WP_100257469.1">
    <property type="nucleotide sequence ID" value="NZ_CP011797.1"/>
</dbReference>
<dbReference type="EMBL" id="CP011797">
    <property type="protein sequence ID" value="ATX77191.1"/>
    <property type="molecule type" value="Genomic_DNA"/>
</dbReference>
<dbReference type="InterPro" id="IPR000825">
    <property type="entry name" value="SUF_FeS_clus_asmbl_SufBD_core"/>
</dbReference>
<dbReference type="InterPro" id="IPR037284">
    <property type="entry name" value="SUF_FeS_clus_asmbl_SufBD_sf"/>
</dbReference>
<evidence type="ECO:0000313" key="3">
    <source>
        <dbReference type="Proteomes" id="UP000229757"/>
    </source>
</evidence>
<evidence type="ECO:0000313" key="2">
    <source>
        <dbReference type="EMBL" id="ATX77191.1"/>
    </source>
</evidence>
<dbReference type="GO" id="GO:0016226">
    <property type="term" value="P:iron-sulfur cluster assembly"/>
    <property type="evidence" value="ECO:0007669"/>
    <property type="project" value="InterPro"/>
</dbReference>
<feature type="domain" description="SUF system FeS cluster assembly SufBD core" evidence="1">
    <location>
        <begin position="164"/>
        <end position="391"/>
    </location>
</feature>
<keyword evidence="3" id="KW-1185">Reference proteome</keyword>
<gene>
    <name evidence="2" type="primary">sufD</name>
    <name evidence="2" type="ORF">REIFOR_02056</name>
</gene>
<evidence type="ECO:0000259" key="1">
    <source>
        <dbReference type="Pfam" id="PF01458"/>
    </source>
</evidence>
<organism evidence="2 3">
    <name type="scientific">Reinekea forsetii</name>
    <dbReference type="NCBI Taxonomy" id="1336806"/>
    <lineage>
        <taxon>Bacteria</taxon>
        <taxon>Pseudomonadati</taxon>
        <taxon>Pseudomonadota</taxon>
        <taxon>Gammaproteobacteria</taxon>
        <taxon>Oceanospirillales</taxon>
        <taxon>Saccharospirillaceae</taxon>
        <taxon>Reinekea</taxon>
    </lineage>
</organism>
<dbReference type="SUPFAM" id="SSF101960">
    <property type="entry name" value="Stabilizer of iron transporter SufD"/>
    <property type="match status" value="1"/>
</dbReference>
<dbReference type="PANTHER" id="PTHR43575">
    <property type="entry name" value="PROTEIN ABCI7, CHLOROPLASTIC"/>
    <property type="match status" value="1"/>
</dbReference>
<protein>
    <submittedName>
        <fullName evidence="2">Iron-sulfur cluster assembly protein SufD</fullName>
    </submittedName>
</protein>
<dbReference type="InterPro" id="IPR055346">
    <property type="entry name" value="Fe-S_cluster_assembly_SufBD"/>
</dbReference>
<reference evidence="2 3" key="1">
    <citation type="journal article" date="2017" name="Environ. Microbiol.">
        <title>Genomic and physiological analyses of 'Reinekea forsetii' reveal a versatile opportunistic lifestyle during spring algae blooms.</title>
        <authorList>
            <person name="Avci B."/>
            <person name="Hahnke R.L."/>
            <person name="Chafee M."/>
            <person name="Fischer T."/>
            <person name="Gruber-Vodicka H."/>
            <person name="Tegetmeyer H.E."/>
            <person name="Harder J."/>
            <person name="Fuchs B.M."/>
            <person name="Amann R.I."/>
            <person name="Teeling H."/>
        </authorList>
    </citation>
    <scope>NUCLEOTIDE SEQUENCE [LARGE SCALE GENOMIC DNA]</scope>
    <source>
        <strain evidence="2 3">Hel1_31_D35</strain>
    </source>
</reference>
<name>A0A2K8KTJ1_9GAMM</name>
<dbReference type="Pfam" id="PF01458">
    <property type="entry name" value="SUFBD_core"/>
    <property type="match status" value="1"/>
</dbReference>
<dbReference type="KEGG" id="rfo:REIFOR_02056"/>